<dbReference type="Pfam" id="PF04028">
    <property type="entry name" value="DUF374"/>
    <property type="match status" value="1"/>
</dbReference>
<gene>
    <name evidence="2" type="ORF">F4V45_05545</name>
</gene>
<evidence type="ECO:0000313" key="3">
    <source>
        <dbReference type="Proteomes" id="UP000323707"/>
    </source>
</evidence>
<dbReference type="CDD" id="cd07983">
    <property type="entry name" value="LPLAT_DUF374-like"/>
    <property type="match status" value="1"/>
</dbReference>
<proteinExistence type="predicted"/>
<comment type="caution">
    <text evidence="2">The sequence shown here is derived from an EMBL/GenBank/DDBJ whole genome shotgun (WGS) entry which is preliminary data.</text>
</comment>
<name>A0A5M9QK18_9HELI</name>
<evidence type="ECO:0000313" key="2">
    <source>
        <dbReference type="EMBL" id="KAA8709064.1"/>
    </source>
</evidence>
<evidence type="ECO:0000259" key="1">
    <source>
        <dbReference type="Pfam" id="PF04028"/>
    </source>
</evidence>
<accession>A0A5M9QK18</accession>
<dbReference type="AlphaFoldDB" id="A0A5M9QK18"/>
<protein>
    <submittedName>
        <fullName evidence="2">DUF374 domain-containing protein</fullName>
    </submittedName>
</protein>
<sequence length="212" mass="23949">MMNWKRRVIEAIVPRAGWAVVWILYATSRNRFFIDEGLQRENTILAFWHGEILMLPMLYRKLRQHPNIYILSSNHFDGGLIAKMCECFGFESVRGSTGSGHKGGARALLQLIAGLKNGKDVGIAVDGPKGPYHHIADGVIMMAQKTGKKISVCRVVPSLCYEFGTWDRFLLPLPFGKICYYMSEGFALDPSLSLEEAREVVKKQMQRIQGQK</sequence>
<feature type="domain" description="DUF374" evidence="1">
    <location>
        <begin position="63"/>
        <end position="132"/>
    </location>
</feature>
<reference evidence="2 3" key="1">
    <citation type="submission" date="2019-09" db="EMBL/GenBank/DDBJ databases">
        <title>Draft genome sequence of various Type strains from the CCUG.</title>
        <authorList>
            <person name="Pineiro-Iglesias B."/>
            <person name="Tunovic T."/>
            <person name="Unosson C."/>
            <person name="Inganas E."/>
            <person name="Ohlen M."/>
            <person name="Cardew S."/>
            <person name="Jensie-Markopoulos S."/>
            <person name="Salva-Serra F."/>
            <person name="Jaen-Luchoro D."/>
            <person name="Karlsson R."/>
            <person name="Svensson-Stadler L."/>
            <person name="Chun J."/>
            <person name="Moore E."/>
        </authorList>
    </citation>
    <scope>NUCLEOTIDE SEQUENCE [LARGE SCALE GENOMIC DNA]</scope>
    <source>
        <strain evidence="2 3">CCUG 32756T</strain>
    </source>
</reference>
<dbReference type="InterPro" id="IPR007172">
    <property type="entry name" value="DUF374"/>
</dbReference>
<dbReference type="Proteomes" id="UP000323707">
    <property type="component" value="Unassembled WGS sequence"/>
</dbReference>
<organism evidence="2 3">
    <name type="scientific">Helicobacter canis</name>
    <dbReference type="NCBI Taxonomy" id="29419"/>
    <lineage>
        <taxon>Bacteria</taxon>
        <taxon>Pseudomonadati</taxon>
        <taxon>Campylobacterota</taxon>
        <taxon>Epsilonproteobacteria</taxon>
        <taxon>Campylobacterales</taxon>
        <taxon>Helicobacteraceae</taxon>
        <taxon>Helicobacter</taxon>
    </lineage>
</organism>
<dbReference type="EMBL" id="VXKE01000016">
    <property type="protein sequence ID" value="KAA8709064.1"/>
    <property type="molecule type" value="Genomic_DNA"/>
</dbReference>